<keyword evidence="6" id="KW-0472">Membrane</keyword>
<dbReference type="GO" id="GO:0005506">
    <property type="term" value="F:iron ion binding"/>
    <property type="evidence" value="ECO:0007669"/>
    <property type="project" value="InterPro"/>
</dbReference>
<protein>
    <recommendedName>
        <fullName evidence="9">Cytochrome P450</fullName>
    </recommendedName>
</protein>
<keyword evidence="6" id="KW-1133">Transmembrane helix</keyword>
<dbReference type="SUPFAM" id="SSF48264">
    <property type="entry name" value="Cytochrome P450"/>
    <property type="match status" value="1"/>
</dbReference>
<reference evidence="8" key="1">
    <citation type="journal article" date="2015" name="BMC Genomics">
        <title>Genomic and transcriptomic analysis of the endophytic fungus Pestalotiopsis fici reveals its lifestyle and high potential for synthesis of natural products.</title>
        <authorList>
            <person name="Wang X."/>
            <person name="Zhang X."/>
            <person name="Liu L."/>
            <person name="Xiang M."/>
            <person name="Wang W."/>
            <person name="Sun X."/>
            <person name="Che Y."/>
            <person name="Guo L."/>
            <person name="Liu G."/>
            <person name="Guo L."/>
            <person name="Wang C."/>
            <person name="Yin W.B."/>
            <person name="Stadler M."/>
            <person name="Zhang X."/>
            <person name="Liu X."/>
        </authorList>
    </citation>
    <scope>NUCLEOTIDE SEQUENCE [LARGE SCALE GENOMIC DNA]</scope>
    <source>
        <strain evidence="8">W106-1 / CGMCC3.15140</strain>
    </source>
</reference>
<evidence type="ECO:0000313" key="7">
    <source>
        <dbReference type="EMBL" id="ETS84510.1"/>
    </source>
</evidence>
<evidence type="ECO:0000256" key="6">
    <source>
        <dbReference type="SAM" id="Phobius"/>
    </source>
</evidence>
<dbReference type="EMBL" id="KI912110">
    <property type="protein sequence ID" value="ETS84510.1"/>
    <property type="molecule type" value="Genomic_DNA"/>
</dbReference>
<keyword evidence="6" id="KW-0812">Transmembrane</keyword>
<dbReference type="RefSeq" id="XP_007829307.1">
    <property type="nucleotide sequence ID" value="XM_007831116.1"/>
</dbReference>
<dbReference type="GO" id="GO:0004497">
    <property type="term" value="F:monooxygenase activity"/>
    <property type="evidence" value="ECO:0007669"/>
    <property type="project" value="InterPro"/>
</dbReference>
<sequence>MLHSFGEGIRIQIIYLSAASLLIYRIALIFYRLWFHPLRKVPGPWLNAASSLPFRYQHHIQATWTRQTRDMHMRYGSVVRIAPDVLAVEGSVAWPQIYHHRSGGNPEFLKGKNFFFPGDKITIIGGNTTEVHRRQRRHLAHAFSEAAIYKQEPIIKSYIDLFISRLRERAVVGETFNLVHWLNFTTFDIIGDLAFANSFGSLESSNYHPWVLAIFENVKAASYQGFLRAYPILSLLNYFRPAKSLQKELQNREYAAAKAQARISQGAEPQGGRRDFMTYMLRENRHGEKGISDVEIMANSGVLVGAGSETTATALSGFFFYAAQNPAILDSLKEEVRSAFSDESEISMRSTEKLVYLKACIEETLRVYPPAPEIPARISLSDYINRHYIPAGVNN</sequence>
<evidence type="ECO:0000256" key="1">
    <source>
        <dbReference type="ARBA" id="ARBA00001971"/>
    </source>
</evidence>
<dbReference type="Gene3D" id="1.10.630.10">
    <property type="entry name" value="Cytochrome P450"/>
    <property type="match status" value="1"/>
</dbReference>
<keyword evidence="5" id="KW-0408">Iron</keyword>
<gene>
    <name evidence="7" type="ORF">PFICI_02535</name>
</gene>
<evidence type="ECO:0000256" key="4">
    <source>
        <dbReference type="ARBA" id="ARBA00022723"/>
    </source>
</evidence>
<dbReference type="PANTHER" id="PTHR24305:SF210">
    <property type="entry name" value="CYTOCHROME P450 MONOOXYGENASE ASQL-RELATED"/>
    <property type="match status" value="1"/>
</dbReference>
<proteinExistence type="inferred from homology"/>
<dbReference type="CDD" id="cd11058">
    <property type="entry name" value="CYP60B-like"/>
    <property type="match status" value="1"/>
</dbReference>
<dbReference type="KEGG" id="pfy:PFICI_02535"/>
<dbReference type="Proteomes" id="UP000030651">
    <property type="component" value="Unassembled WGS sequence"/>
</dbReference>
<organism evidence="7 8">
    <name type="scientific">Pestalotiopsis fici (strain W106-1 / CGMCC3.15140)</name>
    <dbReference type="NCBI Taxonomy" id="1229662"/>
    <lineage>
        <taxon>Eukaryota</taxon>
        <taxon>Fungi</taxon>
        <taxon>Dikarya</taxon>
        <taxon>Ascomycota</taxon>
        <taxon>Pezizomycotina</taxon>
        <taxon>Sordariomycetes</taxon>
        <taxon>Xylariomycetidae</taxon>
        <taxon>Amphisphaeriales</taxon>
        <taxon>Sporocadaceae</taxon>
        <taxon>Pestalotiopsis</taxon>
    </lineage>
</organism>
<dbReference type="InParanoid" id="W3XEN3"/>
<keyword evidence="3" id="KW-0349">Heme</keyword>
<dbReference type="GO" id="GO:0016705">
    <property type="term" value="F:oxidoreductase activity, acting on paired donors, with incorporation or reduction of molecular oxygen"/>
    <property type="evidence" value="ECO:0007669"/>
    <property type="project" value="InterPro"/>
</dbReference>
<dbReference type="InterPro" id="IPR036396">
    <property type="entry name" value="Cyt_P450_sf"/>
</dbReference>
<evidence type="ECO:0000256" key="3">
    <source>
        <dbReference type="ARBA" id="ARBA00022617"/>
    </source>
</evidence>
<comment type="cofactor">
    <cofactor evidence="1">
        <name>heme</name>
        <dbReference type="ChEBI" id="CHEBI:30413"/>
    </cofactor>
</comment>
<name>W3XEN3_PESFW</name>
<dbReference type="PANTHER" id="PTHR24305">
    <property type="entry name" value="CYTOCHROME P450"/>
    <property type="match status" value="1"/>
</dbReference>
<dbReference type="InterPro" id="IPR001128">
    <property type="entry name" value="Cyt_P450"/>
</dbReference>
<dbReference type="Pfam" id="PF00067">
    <property type="entry name" value="p450"/>
    <property type="match status" value="1"/>
</dbReference>
<dbReference type="OrthoDB" id="1470350at2759"/>
<dbReference type="GeneID" id="19267548"/>
<dbReference type="AlphaFoldDB" id="W3XEN3"/>
<accession>W3XEN3</accession>
<evidence type="ECO:0008006" key="9">
    <source>
        <dbReference type="Google" id="ProtNLM"/>
    </source>
</evidence>
<keyword evidence="4" id="KW-0479">Metal-binding</keyword>
<dbReference type="GO" id="GO:0020037">
    <property type="term" value="F:heme binding"/>
    <property type="evidence" value="ECO:0007669"/>
    <property type="project" value="InterPro"/>
</dbReference>
<feature type="transmembrane region" description="Helical" evidence="6">
    <location>
        <begin position="12"/>
        <end position="34"/>
    </location>
</feature>
<dbReference type="OMA" id="DYHPWIA"/>
<evidence type="ECO:0000256" key="2">
    <source>
        <dbReference type="ARBA" id="ARBA00010617"/>
    </source>
</evidence>
<evidence type="ECO:0000256" key="5">
    <source>
        <dbReference type="ARBA" id="ARBA00023004"/>
    </source>
</evidence>
<dbReference type="InterPro" id="IPR050121">
    <property type="entry name" value="Cytochrome_P450_monoxygenase"/>
</dbReference>
<keyword evidence="8" id="KW-1185">Reference proteome</keyword>
<dbReference type="HOGENOM" id="CLU_001570_14_11_1"/>
<dbReference type="eggNOG" id="KOG0158">
    <property type="taxonomic scope" value="Eukaryota"/>
</dbReference>
<evidence type="ECO:0000313" key="8">
    <source>
        <dbReference type="Proteomes" id="UP000030651"/>
    </source>
</evidence>
<comment type="similarity">
    <text evidence="2">Belongs to the cytochrome P450 family.</text>
</comment>